<keyword evidence="3" id="KW-1185">Reference proteome</keyword>
<gene>
    <name evidence="2" type="ORF">ABB05_10105</name>
</gene>
<dbReference type="EMBL" id="LDJR01000044">
    <property type="protein sequence ID" value="OAK71978.1"/>
    <property type="molecule type" value="Genomic_DNA"/>
</dbReference>
<evidence type="ECO:0000313" key="2">
    <source>
        <dbReference type="EMBL" id="OAK71978.1"/>
    </source>
</evidence>
<comment type="caution">
    <text evidence="2">The sequence shown here is derived from an EMBL/GenBank/DDBJ whole genome shotgun (WGS) entry which is preliminary data.</text>
</comment>
<dbReference type="AlphaFoldDB" id="A0A177ZYR4"/>
<dbReference type="PATRIC" id="fig|217031.6.peg.2145"/>
<dbReference type="RefSeq" id="WP_064468038.1">
    <property type="nucleotide sequence ID" value="NZ_LDJR01000044.1"/>
</dbReference>
<protein>
    <submittedName>
        <fullName evidence="2">Beta-lactamase</fullName>
    </submittedName>
</protein>
<dbReference type="OrthoDB" id="9770183at2"/>
<dbReference type="STRING" id="217031.ABB05_10105"/>
<dbReference type="InterPro" id="IPR012338">
    <property type="entry name" value="Beta-lactam/transpept-like"/>
</dbReference>
<reference evidence="2 3" key="1">
    <citation type="submission" date="2015-05" db="EMBL/GenBank/DDBJ databases">
        <title>Comparison of genome.</title>
        <authorList>
            <person name="Zheng Z."/>
            <person name="Sun M."/>
        </authorList>
    </citation>
    <scope>NUCLEOTIDE SEQUENCE [LARGE SCALE GENOMIC DNA]</scope>
    <source>
        <strain evidence="2 3">G25-74</strain>
    </source>
</reference>
<sequence>MLDQLAVEQMKITLDKAINKKEIAGGNLMIMKAGKEIFYHDSGLADRERGLPMKRETIFRLYSMTKPVTAVAIMILLERGVIDLFEPVSQFLPGFKNQLVEDGNQLVLAEREVNIYDLLSMTSGLVYGGDTKAGQETESLFQEIDQHLYSKSPLGTVDIINRLGQFPLAFQPGSSWQYGTSADVLGAVVEVVSGMRFGEFLQKELFQPLDMRDTGFWLPKEKSERLAKTYADNGQGDLILYNGDHLGIHHQMDRDPAFESGGAGLVSTIDDYAKFATMLLNKGTLDGVEILRPRTVDYFTSTTLHNIAQKQFDLWHTLQGYSYGNLMRIMTNDSQTGVMGSLSEYGWDGWLGAYFCNCPKDQLTFLFMIQKKDAGTMPLTRKLRNIALSSLSTHSTF</sequence>
<dbReference type="PANTHER" id="PTHR43283:SF3">
    <property type="entry name" value="BETA-LACTAMASE FAMILY PROTEIN (AFU_ORTHOLOGUE AFUA_5G07500)"/>
    <property type="match status" value="1"/>
</dbReference>
<evidence type="ECO:0000259" key="1">
    <source>
        <dbReference type="Pfam" id="PF00144"/>
    </source>
</evidence>
<dbReference type="PANTHER" id="PTHR43283">
    <property type="entry name" value="BETA-LACTAMASE-RELATED"/>
    <property type="match status" value="1"/>
</dbReference>
<dbReference type="SUPFAM" id="SSF56601">
    <property type="entry name" value="beta-lactamase/transpeptidase-like"/>
    <property type="match status" value="1"/>
</dbReference>
<dbReference type="InterPro" id="IPR001466">
    <property type="entry name" value="Beta-lactam-related"/>
</dbReference>
<proteinExistence type="predicted"/>
<accession>A0A177ZYR4</accession>
<organism evidence="2 3">
    <name type="scientific">Lederbergia galactosidilytica</name>
    <dbReference type="NCBI Taxonomy" id="217031"/>
    <lineage>
        <taxon>Bacteria</taxon>
        <taxon>Bacillati</taxon>
        <taxon>Bacillota</taxon>
        <taxon>Bacilli</taxon>
        <taxon>Bacillales</taxon>
        <taxon>Bacillaceae</taxon>
        <taxon>Lederbergia</taxon>
    </lineage>
</organism>
<dbReference type="Gene3D" id="3.40.710.10">
    <property type="entry name" value="DD-peptidase/beta-lactamase superfamily"/>
    <property type="match status" value="1"/>
</dbReference>
<dbReference type="Pfam" id="PF00144">
    <property type="entry name" value="Beta-lactamase"/>
    <property type="match status" value="1"/>
</dbReference>
<dbReference type="InterPro" id="IPR050789">
    <property type="entry name" value="Diverse_Enzym_Activities"/>
</dbReference>
<feature type="domain" description="Beta-lactamase-related" evidence="1">
    <location>
        <begin position="11"/>
        <end position="374"/>
    </location>
</feature>
<name>A0A177ZYR4_9BACI</name>
<dbReference type="Proteomes" id="UP000077881">
    <property type="component" value="Unassembled WGS sequence"/>
</dbReference>
<evidence type="ECO:0000313" key="3">
    <source>
        <dbReference type="Proteomes" id="UP000077881"/>
    </source>
</evidence>